<dbReference type="SMART" id="SM00418">
    <property type="entry name" value="HTH_ARSR"/>
    <property type="match status" value="1"/>
</dbReference>
<evidence type="ECO:0000259" key="2">
    <source>
        <dbReference type="SMART" id="SM00418"/>
    </source>
</evidence>
<comment type="caution">
    <text evidence="3">The sequence shown here is derived from an EMBL/GenBank/DDBJ whole genome shotgun (WGS) entry which is preliminary data.</text>
</comment>
<dbReference type="Gene3D" id="6.10.140.2180">
    <property type="match status" value="1"/>
</dbReference>
<organism evidence="3 4">
    <name type="scientific">Paenibacillus residui</name>
    <dbReference type="NCBI Taxonomy" id="629724"/>
    <lineage>
        <taxon>Bacteria</taxon>
        <taxon>Bacillati</taxon>
        <taxon>Bacillota</taxon>
        <taxon>Bacilli</taxon>
        <taxon>Bacillales</taxon>
        <taxon>Paenibacillaceae</taxon>
        <taxon>Paenibacillus</taxon>
    </lineage>
</organism>
<keyword evidence="1" id="KW-0238">DNA-binding</keyword>
<protein>
    <submittedName>
        <fullName evidence="3">Helix-turn-helix domain-containing protein</fullName>
    </submittedName>
</protein>
<keyword evidence="4" id="KW-1185">Reference proteome</keyword>
<evidence type="ECO:0000256" key="1">
    <source>
        <dbReference type="ARBA" id="ARBA00023125"/>
    </source>
</evidence>
<dbReference type="InterPro" id="IPR036388">
    <property type="entry name" value="WH-like_DNA-bd_sf"/>
</dbReference>
<proteinExistence type="predicted"/>
<dbReference type="RefSeq" id="WP_144937433.1">
    <property type="nucleotide sequence ID" value="NZ_JBHTIU010000108.1"/>
</dbReference>
<dbReference type="SUPFAM" id="SSF46785">
    <property type="entry name" value="Winged helix' DNA-binding domain"/>
    <property type="match status" value="1"/>
</dbReference>
<feature type="domain" description="HTH arsR-type" evidence="2">
    <location>
        <begin position="8"/>
        <end position="88"/>
    </location>
</feature>
<dbReference type="Gene3D" id="1.10.10.10">
    <property type="entry name" value="Winged helix-like DNA-binding domain superfamily/Winged helix DNA-binding domain"/>
    <property type="match status" value="1"/>
</dbReference>
<dbReference type="InterPro" id="IPR011991">
    <property type="entry name" value="ArsR-like_HTH"/>
</dbReference>
<evidence type="ECO:0000313" key="3">
    <source>
        <dbReference type="EMBL" id="MFD0872395.1"/>
    </source>
</evidence>
<name>A0ABW3DGJ2_9BACL</name>
<gene>
    <name evidence="3" type="ORF">ACFQ03_25050</name>
</gene>
<dbReference type="Proteomes" id="UP001597120">
    <property type="component" value="Unassembled WGS sequence"/>
</dbReference>
<dbReference type="InterPro" id="IPR036390">
    <property type="entry name" value="WH_DNA-bd_sf"/>
</dbReference>
<dbReference type="CDD" id="cd00090">
    <property type="entry name" value="HTH_ARSR"/>
    <property type="match status" value="1"/>
</dbReference>
<accession>A0ABW3DGJ2</accession>
<evidence type="ECO:0000313" key="4">
    <source>
        <dbReference type="Proteomes" id="UP001597120"/>
    </source>
</evidence>
<sequence>MAENKAEVVLHPIRMRIIQCLADGEQLTAQQLNERMPDVPPATLYRHLKKLQEAELLVIAEERPNRGTLERVYMLPEHAEGMSVEELKQAGPEDHLSYFINFMAQIIGDYARYVRHPSFDLFQDGVIYRQMPLYLSDQENLELLHRIRELMLQAAENEPTPERRQRLVTTIVFPEPGPDAEGSE</sequence>
<reference evidence="4" key="1">
    <citation type="journal article" date="2019" name="Int. J. Syst. Evol. Microbiol.">
        <title>The Global Catalogue of Microorganisms (GCM) 10K type strain sequencing project: providing services to taxonomists for standard genome sequencing and annotation.</title>
        <authorList>
            <consortium name="The Broad Institute Genomics Platform"/>
            <consortium name="The Broad Institute Genome Sequencing Center for Infectious Disease"/>
            <person name="Wu L."/>
            <person name="Ma J."/>
        </authorList>
    </citation>
    <scope>NUCLEOTIDE SEQUENCE [LARGE SCALE GENOMIC DNA]</scope>
    <source>
        <strain evidence="4">CCUG 57263</strain>
    </source>
</reference>
<dbReference type="EMBL" id="JBHTIU010000108">
    <property type="protein sequence ID" value="MFD0872395.1"/>
    <property type="molecule type" value="Genomic_DNA"/>
</dbReference>
<dbReference type="InterPro" id="IPR001845">
    <property type="entry name" value="HTH_ArsR_DNA-bd_dom"/>
</dbReference>
<dbReference type="Pfam" id="PF12840">
    <property type="entry name" value="HTH_20"/>
    <property type="match status" value="1"/>
</dbReference>